<gene>
    <name evidence="2" type="ORF">BK123_11660</name>
</gene>
<dbReference type="InterPro" id="IPR001173">
    <property type="entry name" value="Glyco_trans_2-like"/>
</dbReference>
<dbReference type="InterPro" id="IPR029044">
    <property type="entry name" value="Nucleotide-diphossugar_trans"/>
</dbReference>
<evidence type="ECO:0000259" key="1">
    <source>
        <dbReference type="Pfam" id="PF00535"/>
    </source>
</evidence>
<dbReference type="AlphaFoldDB" id="A0A1R1B440"/>
<evidence type="ECO:0000313" key="2">
    <source>
        <dbReference type="EMBL" id="OME93891.1"/>
    </source>
</evidence>
<comment type="caution">
    <text evidence="2">The sequence shown here is derived from an EMBL/GenBank/DDBJ whole genome shotgun (WGS) entry which is preliminary data.</text>
</comment>
<accession>A0A1R1B440</accession>
<dbReference type="Gene3D" id="3.90.550.10">
    <property type="entry name" value="Spore Coat Polysaccharide Biosynthesis Protein SpsA, Chain A"/>
    <property type="match status" value="1"/>
</dbReference>
<feature type="domain" description="Glycosyltransferase 2-like" evidence="1">
    <location>
        <begin position="5"/>
        <end position="124"/>
    </location>
</feature>
<dbReference type="EMBL" id="MRTF01000003">
    <property type="protein sequence ID" value="OME93891.1"/>
    <property type="molecule type" value="Genomic_DNA"/>
</dbReference>
<proteinExistence type="predicted"/>
<reference evidence="2 3" key="1">
    <citation type="submission" date="2016-11" db="EMBL/GenBank/DDBJ databases">
        <title>Paenibacillus species isolates.</title>
        <authorList>
            <person name="Beno S.M."/>
        </authorList>
    </citation>
    <scope>NUCLEOTIDE SEQUENCE [LARGE SCALE GENOMIC DNA]</scope>
    <source>
        <strain evidence="2 3">FSL F4-0100</strain>
    </source>
</reference>
<protein>
    <recommendedName>
        <fullName evidence="1">Glycosyltransferase 2-like domain-containing protein</fullName>
    </recommendedName>
</protein>
<organism evidence="2 3">
    <name type="scientific">Paenibacillus lautus</name>
    <name type="common">Bacillus lautus</name>
    <dbReference type="NCBI Taxonomy" id="1401"/>
    <lineage>
        <taxon>Bacteria</taxon>
        <taxon>Bacillati</taxon>
        <taxon>Bacillota</taxon>
        <taxon>Bacilli</taxon>
        <taxon>Bacillales</taxon>
        <taxon>Paenibacillaceae</taxon>
        <taxon>Paenibacillus</taxon>
    </lineage>
</organism>
<dbReference type="SUPFAM" id="SSF53448">
    <property type="entry name" value="Nucleotide-diphospho-sugar transferases"/>
    <property type="match status" value="1"/>
</dbReference>
<name>A0A1R1B440_PAELA</name>
<dbReference type="STRING" id="1401.BK123_11660"/>
<evidence type="ECO:0000313" key="3">
    <source>
        <dbReference type="Proteomes" id="UP000187074"/>
    </source>
</evidence>
<sequence length="298" mass="34540">MLTLSIGIITRNRYHDLIRCVTSIENSIDHCITNGGGLSIGELVISNDGSEITVKDIRYTWKVIEGPKKGIGANRNNIIDNINGEYILITDDDMEFPVDFIKKSLEKLLTVNRNIVLTGRLKDTKGYIIPTEPDFWGYRRIPIDISQQPRGFSDPVTWFPVNCFSKCRFDDSVTYGPTEMDFSYQLRFNGYEITYMPELWAIHWGENRTSVTLNKAHMEFSRIYYTLRRYHSWERSTLNLLLFRILELPRLTVALTRKMGLKGILLAFHAFVKANVQFERGKHSMERELEDTSSHSII</sequence>
<dbReference type="RefSeq" id="WP_076322561.1">
    <property type="nucleotide sequence ID" value="NZ_MRTF01000003.1"/>
</dbReference>
<dbReference type="Pfam" id="PF00535">
    <property type="entry name" value="Glycos_transf_2"/>
    <property type="match status" value="1"/>
</dbReference>
<dbReference type="CDD" id="cd00761">
    <property type="entry name" value="Glyco_tranf_GTA_type"/>
    <property type="match status" value="1"/>
</dbReference>
<dbReference type="Proteomes" id="UP000187074">
    <property type="component" value="Unassembled WGS sequence"/>
</dbReference>